<protein>
    <submittedName>
        <fullName evidence="1">Uncharacterized protein</fullName>
    </submittedName>
</protein>
<organism evidence="1 2">
    <name type="scientific">Caldimonas mangrovi</name>
    <dbReference type="NCBI Taxonomy" id="2944811"/>
    <lineage>
        <taxon>Bacteria</taxon>
        <taxon>Pseudomonadati</taxon>
        <taxon>Pseudomonadota</taxon>
        <taxon>Betaproteobacteria</taxon>
        <taxon>Burkholderiales</taxon>
        <taxon>Sphaerotilaceae</taxon>
        <taxon>Caldimonas</taxon>
    </lineage>
</organism>
<dbReference type="Proteomes" id="UP001165541">
    <property type="component" value="Unassembled WGS sequence"/>
</dbReference>
<dbReference type="EMBL" id="JAMKFE010000012">
    <property type="protein sequence ID" value="MCM5681465.1"/>
    <property type="molecule type" value="Genomic_DNA"/>
</dbReference>
<gene>
    <name evidence="1" type="ORF">M8A51_18205</name>
</gene>
<accession>A0ABT0YRU9</accession>
<proteinExistence type="predicted"/>
<evidence type="ECO:0000313" key="1">
    <source>
        <dbReference type="EMBL" id="MCM5681465.1"/>
    </source>
</evidence>
<keyword evidence="2" id="KW-1185">Reference proteome</keyword>
<dbReference type="RefSeq" id="WP_251779946.1">
    <property type="nucleotide sequence ID" value="NZ_JAMKFE010000012.1"/>
</dbReference>
<reference evidence="1" key="1">
    <citation type="submission" date="2022-05" db="EMBL/GenBank/DDBJ databases">
        <title>Schlegelella sp. nov., isolated from mangrove soil.</title>
        <authorList>
            <person name="Liu Y."/>
            <person name="Ge X."/>
            <person name="Liu W."/>
        </authorList>
    </citation>
    <scope>NUCLEOTIDE SEQUENCE</scope>
    <source>
        <strain evidence="1">S2-27</strain>
    </source>
</reference>
<comment type="caution">
    <text evidence="1">The sequence shown here is derived from an EMBL/GenBank/DDBJ whole genome shotgun (WGS) entry which is preliminary data.</text>
</comment>
<sequence length="134" mass="13412">MATAIRGIDGAGMPGITAPVMRAAPLELSSGTGGAVSAIEQLVNNLVAALQSAAGALNSLPAAGRCTPQNADRCAPLGPSHGADSMRNELQGIMQLLQGLLSTMLQLLNALKAEHGATRLRGACTGEGLQQADG</sequence>
<evidence type="ECO:0000313" key="2">
    <source>
        <dbReference type="Proteomes" id="UP001165541"/>
    </source>
</evidence>
<name>A0ABT0YRU9_9BURK</name>